<evidence type="ECO:0000313" key="2">
    <source>
        <dbReference type="Proteomes" id="UP000077857"/>
    </source>
</evidence>
<proteinExistence type="predicted"/>
<organism evidence="1 2">
    <name type="scientific">Methylomonas koyamae</name>
    <dbReference type="NCBI Taxonomy" id="702114"/>
    <lineage>
        <taxon>Bacteria</taxon>
        <taxon>Pseudomonadati</taxon>
        <taxon>Pseudomonadota</taxon>
        <taxon>Gammaproteobacteria</taxon>
        <taxon>Methylococcales</taxon>
        <taxon>Methylococcaceae</taxon>
        <taxon>Methylomonas</taxon>
    </lineage>
</organism>
<protein>
    <submittedName>
        <fullName evidence="1">Uncharacterized protein</fullName>
    </submittedName>
</protein>
<reference evidence="1 2" key="1">
    <citation type="submission" date="2016-03" db="EMBL/GenBank/DDBJ databases">
        <authorList>
            <person name="Ploux O."/>
        </authorList>
    </citation>
    <scope>NUCLEOTIDE SEQUENCE [LARGE SCALE GENOMIC DNA]</scope>
    <source>
        <strain evidence="1 2">R-45378</strain>
    </source>
</reference>
<evidence type="ECO:0000313" key="1">
    <source>
        <dbReference type="EMBL" id="OAI21115.1"/>
    </source>
</evidence>
<name>A0A177NSY4_9GAMM</name>
<dbReference type="AlphaFoldDB" id="A0A177NSY4"/>
<gene>
    <name evidence="1" type="ORF">A1507_22215</name>
</gene>
<accession>A0A177NSY4</accession>
<dbReference type="EMBL" id="LUUJ01000002">
    <property type="protein sequence ID" value="OAI21115.1"/>
    <property type="molecule type" value="Genomic_DNA"/>
</dbReference>
<sequence length="118" mass="13209">MRKGQIAPRTMTGGLRVKAWWVLRKKRHVTLSELLLTVCDGSEKSAETNLRGWLNKLVSAGLLERERVADGKLTSNGSYFYRLVKDIGPKAPVVRASVSKIFDPNNGKTTSYLHRKPS</sequence>
<comment type="caution">
    <text evidence="1">The sequence shown here is derived from an EMBL/GenBank/DDBJ whole genome shotgun (WGS) entry which is preliminary data.</text>
</comment>
<dbReference type="Proteomes" id="UP000077857">
    <property type="component" value="Unassembled WGS sequence"/>
</dbReference>